<dbReference type="AlphaFoldDB" id="A0A517WX74"/>
<dbReference type="GO" id="GO:0003676">
    <property type="term" value="F:nucleic acid binding"/>
    <property type="evidence" value="ECO:0007669"/>
    <property type="project" value="InterPro"/>
</dbReference>
<dbReference type="Proteomes" id="UP000318384">
    <property type="component" value="Chromosome"/>
</dbReference>
<dbReference type="SUPFAM" id="SSF53098">
    <property type="entry name" value="Ribonuclease H-like"/>
    <property type="match status" value="1"/>
</dbReference>
<evidence type="ECO:0000313" key="3">
    <source>
        <dbReference type="Proteomes" id="UP000318384"/>
    </source>
</evidence>
<reference evidence="2 3" key="1">
    <citation type="submission" date="2019-03" db="EMBL/GenBank/DDBJ databases">
        <title>Deep-cultivation of Planctomycetes and their phenomic and genomic characterization uncovers novel biology.</title>
        <authorList>
            <person name="Wiegand S."/>
            <person name="Jogler M."/>
            <person name="Boedeker C."/>
            <person name="Pinto D."/>
            <person name="Vollmers J."/>
            <person name="Rivas-Marin E."/>
            <person name="Kohn T."/>
            <person name="Peeters S.H."/>
            <person name="Heuer A."/>
            <person name="Rast P."/>
            <person name="Oberbeckmann S."/>
            <person name="Bunk B."/>
            <person name="Jeske O."/>
            <person name="Meyerdierks A."/>
            <person name="Storesund J.E."/>
            <person name="Kallscheuer N."/>
            <person name="Luecker S."/>
            <person name="Lage O.M."/>
            <person name="Pohl T."/>
            <person name="Merkel B.J."/>
            <person name="Hornburger P."/>
            <person name="Mueller R.-W."/>
            <person name="Bruemmer F."/>
            <person name="Labrenz M."/>
            <person name="Spormann A.M."/>
            <person name="Op den Camp H."/>
            <person name="Overmann J."/>
            <person name="Amann R."/>
            <person name="Jetten M.S.M."/>
            <person name="Mascher T."/>
            <person name="Medema M.H."/>
            <person name="Devos D.P."/>
            <person name="Kaster A.-K."/>
            <person name="Ovreas L."/>
            <person name="Rohde M."/>
            <person name="Galperin M.Y."/>
            <person name="Jogler C."/>
        </authorList>
    </citation>
    <scope>NUCLEOTIDE SEQUENCE [LARGE SCALE GENOMIC DNA]</scope>
    <source>
        <strain evidence="2 3">V202</strain>
    </source>
</reference>
<proteinExistence type="predicted"/>
<evidence type="ECO:0000313" key="2">
    <source>
        <dbReference type="EMBL" id="QDU09838.1"/>
    </source>
</evidence>
<dbReference type="EMBL" id="CP037422">
    <property type="protein sequence ID" value="QDU09838.1"/>
    <property type="molecule type" value="Genomic_DNA"/>
</dbReference>
<dbReference type="PANTHER" id="PTHR46889">
    <property type="entry name" value="TRANSPOSASE INSF FOR INSERTION SEQUENCE IS3B-RELATED"/>
    <property type="match status" value="1"/>
</dbReference>
<dbReference type="PROSITE" id="PS50994">
    <property type="entry name" value="INTEGRASE"/>
    <property type="match status" value="1"/>
</dbReference>
<dbReference type="GO" id="GO:0015074">
    <property type="term" value="P:DNA integration"/>
    <property type="evidence" value="ECO:0007669"/>
    <property type="project" value="InterPro"/>
</dbReference>
<evidence type="ECO:0000259" key="1">
    <source>
        <dbReference type="PROSITE" id="PS50994"/>
    </source>
</evidence>
<feature type="domain" description="Integrase catalytic" evidence="1">
    <location>
        <begin position="146"/>
        <end position="327"/>
    </location>
</feature>
<gene>
    <name evidence="2" type="ORF">V202x_32350</name>
</gene>
<keyword evidence="3" id="KW-1185">Reference proteome</keyword>
<dbReference type="InterPro" id="IPR001584">
    <property type="entry name" value="Integrase_cat-core"/>
</dbReference>
<dbReference type="InterPro" id="IPR012337">
    <property type="entry name" value="RNaseH-like_sf"/>
</dbReference>
<dbReference type="OrthoDB" id="239066at2"/>
<sequence>MSKIFHPLLVLIASATDNELAKYVEYLKHENAILRSRLPKQIHTTYEERQTLLKYGKVLGRAIEELISIVSPATFVRWVRNGKNGRPKPKNSKGGKRKPQEIRELVIKIAIETGFGYTRIIGELRKLGIKKISRQTVRNILKEEGIEPGPDRTSDSWNEFLKRHGETLWGCDFFSVKSVTTKGVRDLYVMVFLYLQTREAIVTESTEHPNSAWVCEQTQKFIERSRGRETKPTMIIHDRDGKYTKEFTETLQQSGIKTSPLPIASPNLNGRCERFIETIKLECLEKFIIFGKQHLDHLVSDFTKYYNTRRSHTARDHLPPIRELPEEVEKLSLGEVQVISHIGGLVKSFERKAA</sequence>
<dbReference type="RefSeq" id="WP_145176693.1">
    <property type="nucleotide sequence ID" value="NZ_CP037422.1"/>
</dbReference>
<dbReference type="InterPro" id="IPR036397">
    <property type="entry name" value="RNaseH_sf"/>
</dbReference>
<dbReference type="PANTHER" id="PTHR46889:SF4">
    <property type="entry name" value="TRANSPOSASE INSO FOR INSERTION SEQUENCE ELEMENT IS911B-RELATED"/>
    <property type="match status" value="1"/>
</dbReference>
<protein>
    <submittedName>
        <fullName evidence="2">Integrase core domain protein</fullName>
    </submittedName>
</protein>
<dbReference type="Pfam" id="PF13683">
    <property type="entry name" value="rve_3"/>
    <property type="match status" value="1"/>
</dbReference>
<accession>A0A517WX74</accession>
<organism evidence="2 3">
    <name type="scientific">Gimesia aquarii</name>
    <dbReference type="NCBI Taxonomy" id="2527964"/>
    <lineage>
        <taxon>Bacteria</taxon>
        <taxon>Pseudomonadati</taxon>
        <taxon>Planctomycetota</taxon>
        <taxon>Planctomycetia</taxon>
        <taxon>Planctomycetales</taxon>
        <taxon>Planctomycetaceae</taxon>
        <taxon>Gimesia</taxon>
    </lineage>
</organism>
<dbReference type="Gene3D" id="3.30.420.10">
    <property type="entry name" value="Ribonuclease H-like superfamily/Ribonuclease H"/>
    <property type="match status" value="1"/>
</dbReference>
<name>A0A517WX74_9PLAN</name>
<dbReference type="InterPro" id="IPR050900">
    <property type="entry name" value="Transposase_IS3/IS150/IS904"/>
</dbReference>